<dbReference type="EMBL" id="DPIY01000010">
    <property type="protein sequence ID" value="HCT57727.1"/>
    <property type="molecule type" value="Genomic_DNA"/>
</dbReference>
<comment type="pathway">
    <text evidence="1">Siderophore biosynthesis.</text>
</comment>
<dbReference type="FunFam" id="2.30.38.10:FF:000003">
    <property type="entry name" value="Vibriobactin-specific 2,3-dihydroxybenzoate-AMP ligase"/>
    <property type="match status" value="1"/>
</dbReference>
<evidence type="ECO:0000313" key="5">
    <source>
        <dbReference type="EMBL" id="HCT57727.1"/>
    </source>
</evidence>
<dbReference type="InterPro" id="IPR050237">
    <property type="entry name" value="ATP-dep_AMP-bd_enzyme"/>
</dbReference>
<protein>
    <submittedName>
        <fullName evidence="5">2,3-dihydroxybenzoate-AMP ligase</fullName>
        <ecNumber evidence="5">2.7.7.58</ecNumber>
    </submittedName>
</protein>
<dbReference type="InterPro" id="IPR025110">
    <property type="entry name" value="AMP-bd_C"/>
</dbReference>
<dbReference type="InterPro" id="IPR045851">
    <property type="entry name" value="AMP-bd_C_sf"/>
</dbReference>
<dbReference type="GO" id="GO:0016779">
    <property type="term" value="F:nucleotidyltransferase activity"/>
    <property type="evidence" value="ECO:0007669"/>
    <property type="project" value="UniProtKB-KW"/>
</dbReference>
<dbReference type="Gene3D" id="3.30.300.30">
    <property type="match status" value="1"/>
</dbReference>
<keyword evidence="5" id="KW-0808">Transferase</keyword>
<keyword evidence="5" id="KW-0548">Nucleotidyltransferase</keyword>
<dbReference type="AlphaFoldDB" id="A0A3D4VBM7"/>
<comment type="caution">
    <text evidence="5">The sequence shown here is derived from an EMBL/GenBank/DDBJ whole genome shotgun (WGS) entry which is preliminary data.</text>
</comment>
<evidence type="ECO:0000313" key="6">
    <source>
        <dbReference type="Proteomes" id="UP000264071"/>
    </source>
</evidence>
<organism evidence="5 6">
    <name type="scientific">Gemmatimonas aurantiaca</name>
    <dbReference type="NCBI Taxonomy" id="173480"/>
    <lineage>
        <taxon>Bacteria</taxon>
        <taxon>Pseudomonadati</taxon>
        <taxon>Gemmatimonadota</taxon>
        <taxon>Gemmatimonadia</taxon>
        <taxon>Gemmatimonadales</taxon>
        <taxon>Gemmatimonadaceae</taxon>
        <taxon>Gemmatimonas</taxon>
    </lineage>
</organism>
<dbReference type="Gene3D" id="2.30.38.10">
    <property type="entry name" value="Luciferase, Domain 3"/>
    <property type="match status" value="1"/>
</dbReference>
<accession>A0A3D4VBM7</accession>
<dbReference type="PANTHER" id="PTHR43767:SF1">
    <property type="entry name" value="NONRIBOSOMAL PEPTIDE SYNTHASE PES1 (EUROFUNG)-RELATED"/>
    <property type="match status" value="1"/>
</dbReference>
<dbReference type="PANTHER" id="PTHR43767">
    <property type="entry name" value="LONG-CHAIN-FATTY-ACID--COA LIGASE"/>
    <property type="match status" value="1"/>
</dbReference>
<reference evidence="5 6" key="1">
    <citation type="journal article" date="2018" name="Nat. Biotechnol.">
        <title>A standardized bacterial taxonomy based on genome phylogeny substantially revises the tree of life.</title>
        <authorList>
            <person name="Parks D.H."/>
            <person name="Chuvochina M."/>
            <person name="Waite D.W."/>
            <person name="Rinke C."/>
            <person name="Skarshewski A."/>
            <person name="Chaumeil P.A."/>
            <person name="Hugenholtz P."/>
        </authorList>
    </citation>
    <scope>NUCLEOTIDE SEQUENCE [LARGE SCALE GENOMIC DNA]</scope>
    <source>
        <strain evidence="5">UBA8844</strain>
    </source>
</reference>
<dbReference type="GO" id="GO:0016878">
    <property type="term" value="F:acid-thiol ligase activity"/>
    <property type="evidence" value="ECO:0007669"/>
    <property type="project" value="UniProtKB-ARBA"/>
</dbReference>
<dbReference type="EC" id="2.7.7.58" evidence="5"/>
<dbReference type="InterPro" id="IPR000873">
    <property type="entry name" value="AMP-dep_synth/lig_dom"/>
</dbReference>
<dbReference type="Pfam" id="PF00501">
    <property type="entry name" value="AMP-binding"/>
    <property type="match status" value="1"/>
</dbReference>
<evidence type="ECO:0000256" key="1">
    <source>
        <dbReference type="ARBA" id="ARBA00004924"/>
    </source>
</evidence>
<sequence>MPTSVPGVPTQEWPVADATRYRDAGYWQGESIGAWLRARAAQHAERTAVVGGSTRWSYARLDQEADRVAAGFLARGVQPGERVVVQLPNVPEFLAVMLGLIRAGIVPVFALPAHRQTEIDNIATVSGAVAYVIPAVHEKFDYRTLGRSLRASHATVRHVVVAGVVEQDDPDLESLDAFRGDDLSLLIDPPSSSVAFLQLSGGSTGLSKLIPRTHDDYLYSVRESATICGLSPASVYLVVLPVAHNFPMSSPGFLGALDAGACIVLSPSPAPDVAFALIEQERVTIAAAVPPIALMWLEAKAITSADLSSLEVLQVGGAKLTPAIAARVTPTLGATLQQVFGMAEGLVNYTRLDDDVDTICNTQGRPISADDELRIVDDDDVPVAPGAIGHLQTRGPYTIRGYYQNAAANARSFTDDGFYRTGDLVSRTAAGYLVVHGRATDQINRGGEKVSPEEVEDHLVAHPAVLDAVVVSVPDDYLGERSCAFVIPRAERVPPPVLKSWIRNRGLAAYKVPDQIVFVDAFPSTGVGKTSRKDLRGALRALAAEQATAAAAPVSTPDSRVS</sequence>
<dbReference type="Proteomes" id="UP000264071">
    <property type="component" value="Unassembled WGS sequence"/>
</dbReference>
<dbReference type="InterPro" id="IPR020845">
    <property type="entry name" value="AMP-binding_CS"/>
</dbReference>
<dbReference type="Gene3D" id="3.40.50.980">
    <property type="match status" value="2"/>
</dbReference>
<name>A0A3D4VBM7_9BACT</name>
<dbReference type="PROSITE" id="PS00455">
    <property type="entry name" value="AMP_BINDING"/>
    <property type="match status" value="1"/>
</dbReference>
<evidence type="ECO:0000259" key="3">
    <source>
        <dbReference type="Pfam" id="PF00501"/>
    </source>
</evidence>
<evidence type="ECO:0000259" key="4">
    <source>
        <dbReference type="Pfam" id="PF13193"/>
    </source>
</evidence>
<evidence type="ECO:0000256" key="2">
    <source>
        <dbReference type="ARBA" id="ARBA00022598"/>
    </source>
</evidence>
<keyword evidence="2 5" id="KW-0436">Ligase</keyword>
<dbReference type="SUPFAM" id="SSF56801">
    <property type="entry name" value="Acetyl-CoA synthetase-like"/>
    <property type="match status" value="1"/>
</dbReference>
<feature type="domain" description="AMP-binding enzyme C-terminal" evidence="4">
    <location>
        <begin position="454"/>
        <end position="529"/>
    </location>
</feature>
<proteinExistence type="predicted"/>
<feature type="domain" description="AMP-dependent synthetase/ligase" evidence="3">
    <location>
        <begin position="37"/>
        <end position="403"/>
    </location>
</feature>
<dbReference type="Pfam" id="PF13193">
    <property type="entry name" value="AMP-binding_C"/>
    <property type="match status" value="1"/>
</dbReference>
<gene>
    <name evidence="5" type="primary">entE</name>
    <name evidence="5" type="ORF">DGD08_11055</name>
</gene>